<dbReference type="EMBL" id="JANEYG010000005">
    <property type="protein sequence ID" value="KAJ8922918.1"/>
    <property type="molecule type" value="Genomic_DNA"/>
</dbReference>
<keyword evidence="3" id="KW-1185">Reference proteome</keyword>
<reference evidence="2 3" key="1">
    <citation type="journal article" date="2023" name="Insect Mol. Biol.">
        <title>Genome sequencing provides insights into the evolution of gene families encoding plant cell wall-degrading enzymes in longhorned beetles.</title>
        <authorList>
            <person name="Shin N.R."/>
            <person name="Okamura Y."/>
            <person name="Kirsch R."/>
            <person name="Pauchet Y."/>
        </authorList>
    </citation>
    <scope>NUCLEOTIDE SEQUENCE [LARGE SCALE GENOMIC DNA]</scope>
    <source>
        <strain evidence="2">EAD_L_NR</strain>
    </source>
</reference>
<evidence type="ECO:0000256" key="1">
    <source>
        <dbReference type="SAM" id="MobiDB-lite"/>
    </source>
</evidence>
<evidence type="ECO:0000313" key="2">
    <source>
        <dbReference type="EMBL" id="KAJ8922918.1"/>
    </source>
</evidence>
<feature type="region of interest" description="Disordered" evidence="1">
    <location>
        <begin position="133"/>
        <end position="153"/>
    </location>
</feature>
<feature type="region of interest" description="Disordered" evidence="1">
    <location>
        <begin position="22"/>
        <end position="83"/>
    </location>
</feature>
<protein>
    <submittedName>
        <fullName evidence="2">Uncharacterized protein</fullName>
    </submittedName>
</protein>
<name>A0AAV8W8W3_9CUCU</name>
<sequence length="233" mass="25626">MTCVRRKPRKAGMASGMSFFPQRVASAGNRSTLDRRAMIQDTSSEDSRSETNTLPYVQQKQKKPKGALKKTSKAAKQRPTDIENTTHVISFPDQKDRSLTVMIPRAKYHPAPPTSPLTSYTTFDARKPSVPSSEVKRKFSNTPSEALIEEKPSSRKTSGALVSAGFEVSATVVNTMGTLGTTCGTEADRSENATLIQKISAELLSSTGTRSQFNTLRKSLVYVHFITLKRDYS</sequence>
<feature type="compositionally biased region" description="Basic residues" evidence="1">
    <location>
        <begin position="60"/>
        <end position="76"/>
    </location>
</feature>
<comment type="caution">
    <text evidence="2">The sequence shown here is derived from an EMBL/GenBank/DDBJ whole genome shotgun (WGS) entry which is preliminary data.</text>
</comment>
<dbReference type="AlphaFoldDB" id="A0AAV8W8W3"/>
<dbReference type="PANTHER" id="PTHR39072:SF2">
    <property type="match status" value="1"/>
</dbReference>
<proteinExistence type="predicted"/>
<accession>A0AAV8W8W3</accession>
<dbReference type="PANTHER" id="PTHR39072">
    <property type="entry name" value="RE48511P"/>
    <property type="match status" value="1"/>
</dbReference>
<organism evidence="2 3">
    <name type="scientific">Exocentrus adspersus</name>
    <dbReference type="NCBI Taxonomy" id="1586481"/>
    <lineage>
        <taxon>Eukaryota</taxon>
        <taxon>Metazoa</taxon>
        <taxon>Ecdysozoa</taxon>
        <taxon>Arthropoda</taxon>
        <taxon>Hexapoda</taxon>
        <taxon>Insecta</taxon>
        <taxon>Pterygota</taxon>
        <taxon>Neoptera</taxon>
        <taxon>Endopterygota</taxon>
        <taxon>Coleoptera</taxon>
        <taxon>Polyphaga</taxon>
        <taxon>Cucujiformia</taxon>
        <taxon>Chrysomeloidea</taxon>
        <taxon>Cerambycidae</taxon>
        <taxon>Lamiinae</taxon>
        <taxon>Acanthocinini</taxon>
        <taxon>Exocentrus</taxon>
    </lineage>
</organism>
<dbReference type="Proteomes" id="UP001159042">
    <property type="component" value="Unassembled WGS sequence"/>
</dbReference>
<gene>
    <name evidence="2" type="ORF">NQ315_001460</name>
</gene>
<evidence type="ECO:0000313" key="3">
    <source>
        <dbReference type="Proteomes" id="UP001159042"/>
    </source>
</evidence>